<dbReference type="EMBL" id="JASBWS010000011">
    <property type="protein sequence ID" value="KAJ9113754.1"/>
    <property type="molecule type" value="Genomic_DNA"/>
</dbReference>
<comment type="caution">
    <text evidence="1">The sequence shown here is derived from an EMBL/GenBank/DDBJ whole genome shotgun (WGS) entry which is preliminary data.</text>
</comment>
<proteinExistence type="predicted"/>
<protein>
    <submittedName>
        <fullName evidence="1">Uncharacterized protein</fullName>
    </submittedName>
</protein>
<organism evidence="1 2">
    <name type="scientific">Naganishia adeliensis</name>
    <dbReference type="NCBI Taxonomy" id="92952"/>
    <lineage>
        <taxon>Eukaryota</taxon>
        <taxon>Fungi</taxon>
        <taxon>Dikarya</taxon>
        <taxon>Basidiomycota</taxon>
        <taxon>Agaricomycotina</taxon>
        <taxon>Tremellomycetes</taxon>
        <taxon>Filobasidiales</taxon>
        <taxon>Filobasidiaceae</taxon>
        <taxon>Naganishia</taxon>
    </lineage>
</organism>
<sequence>MPSPNTTKLSDHLAKFRYTNPSSPSPSPKRRVIAKDEPDVSFPKRRLTTPLDEVKAEEPTLDAWASPRGTPSKKQKLNRTYATPETYAHLKAVPDLLRPGLTVVFCGIKALHGGGFTDRLYDPQECIYLPERFNIGMQAELSAKEMRIGALDLLLKIFEHRPGVVCFVGKKIWDEFEFVIKKSAKPAAKPWDGAALPSIPPAEKKPSTSPAPKKPSSSARPPFQWDQPRPYRVAHDSPSAEGFQNTLFWVVPSTSGLVRVQLPEQIEHFKSVRRMSQRMQDGEIDYEMYKEIQLDGVAATVASIQMTMG</sequence>
<accession>A0ACC2WPR3</accession>
<evidence type="ECO:0000313" key="1">
    <source>
        <dbReference type="EMBL" id="KAJ9113754.1"/>
    </source>
</evidence>
<keyword evidence="2" id="KW-1185">Reference proteome</keyword>
<name>A0ACC2WPR3_9TREE</name>
<dbReference type="Proteomes" id="UP001230649">
    <property type="component" value="Unassembled WGS sequence"/>
</dbReference>
<reference evidence="1" key="1">
    <citation type="submission" date="2023-04" db="EMBL/GenBank/DDBJ databases">
        <title>Draft Genome sequencing of Naganishia species isolated from polar environments using Oxford Nanopore Technology.</title>
        <authorList>
            <person name="Leo P."/>
            <person name="Venkateswaran K."/>
        </authorList>
    </citation>
    <scope>NUCLEOTIDE SEQUENCE</scope>
    <source>
        <strain evidence="1">MNA-CCFEE 5262</strain>
    </source>
</reference>
<gene>
    <name evidence="1" type="ORF">QFC20_001780</name>
</gene>
<evidence type="ECO:0000313" key="2">
    <source>
        <dbReference type="Proteomes" id="UP001230649"/>
    </source>
</evidence>